<organism evidence="2 3">
    <name type="scientific">Aspergillus coremiiformis</name>
    <dbReference type="NCBI Taxonomy" id="138285"/>
    <lineage>
        <taxon>Eukaryota</taxon>
        <taxon>Fungi</taxon>
        <taxon>Dikarya</taxon>
        <taxon>Ascomycota</taxon>
        <taxon>Pezizomycotina</taxon>
        <taxon>Eurotiomycetes</taxon>
        <taxon>Eurotiomycetidae</taxon>
        <taxon>Eurotiales</taxon>
        <taxon>Aspergillaceae</taxon>
        <taxon>Aspergillus</taxon>
        <taxon>Aspergillus subgen. Circumdati</taxon>
    </lineage>
</organism>
<proteinExistence type="predicted"/>
<dbReference type="AlphaFoldDB" id="A0A5N6YT75"/>
<dbReference type="EMBL" id="ML739420">
    <property type="protein sequence ID" value="KAE8348695.1"/>
    <property type="molecule type" value="Genomic_DNA"/>
</dbReference>
<evidence type="ECO:0000256" key="1">
    <source>
        <dbReference type="SAM" id="Phobius"/>
    </source>
</evidence>
<dbReference type="Proteomes" id="UP000327118">
    <property type="component" value="Unassembled WGS sequence"/>
</dbReference>
<feature type="transmembrane region" description="Helical" evidence="1">
    <location>
        <begin position="210"/>
        <end position="233"/>
    </location>
</feature>
<protein>
    <submittedName>
        <fullName evidence="2">Uncharacterized protein</fullName>
    </submittedName>
</protein>
<dbReference type="OrthoDB" id="5347452at2759"/>
<name>A0A5N6YT75_9EURO</name>
<evidence type="ECO:0000313" key="3">
    <source>
        <dbReference type="Proteomes" id="UP000327118"/>
    </source>
</evidence>
<gene>
    <name evidence="2" type="ORF">BDV28DRAFT_161123</name>
</gene>
<keyword evidence="1" id="KW-1133">Transmembrane helix</keyword>
<keyword evidence="1" id="KW-0812">Transmembrane</keyword>
<reference evidence="3" key="1">
    <citation type="submission" date="2019-04" db="EMBL/GenBank/DDBJ databases">
        <title>Friends and foes A comparative genomics studyof 23 Aspergillus species from section Flavi.</title>
        <authorList>
            <consortium name="DOE Joint Genome Institute"/>
            <person name="Kjaerbolling I."/>
            <person name="Vesth T."/>
            <person name="Frisvad J.C."/>
            <person name="Nybo J.L."/>
            <person name="Theobald S."/>
            <person name="Kildgaard S."/>
            <person name="Isbrandt T."/>
            <person name="Kuo A."/>
            <person name="Sato A."/>
            <person name="Lyhne E.K."/>
            <person name="Kogle M.E."/>
            <person name="Wiebenga A."/>
            <person name="Kun R.S."/>
            <person name="Lubbers R.J."/>
            <person name="Makela M.R."/>
            <person name="Barry K."/>
            <person name="Chovatia M."/>
            <person name="Clum A."/>
            <person name="Daum C."/>
            <person name="Haridas S."/>
            <person name="He G."/>
            <person name="LaButti K."/>
            <person name="Lipzen A."/>
            <person name="Mondo S."/>
            <person name="Riley R."/>
            <person name="Salamov A."/>
            <person name="Simmons B.A."/>
            <person name="Magnuson J.K."/>
            <person name="Henrissat B."/>
            <person name="Mortensen U.H."/>
            <person name="Larsen T.O."/>
            <person name="Devries R.P."/>
            <person name="Grigoriev I.V."/>
            <person name="Machida M."/>
            <person name="Baker S.E."/>
            <person name="Andersen M.R."/>
        </authorList>
    </citation>
    <scope>NUCLEOTIDE SEQUENCE [LARGE SCALE GENOMIC DNA]</scope>
    <source>
        <strain evidence="3">CBS 553.77</strain>
    </source>
</reference>
<sequence length="246" mass="26256">MSLFTPRATITGNTGLVSLSPEPTVLDRHQLARRYETKFGPVRDCGYWGENATYRCGERYHCRFHASNAAFPGMLGCCSNSSDTPCSGFLSVCYGTYQIAQSPSLLSSTDDLAMLCTDKDFPHCLAYTWPDMNISAFLCTNFTRQGTPTLHTMSTYTNASGIGATVVSVLSVSGISDDELITRQNIKSTKKTGQSSTSTAESSSAPLPTLIGAVVGSVVGVAIVIAASIIIFWRALKLSLCASLST</sequence>
<keyword evidence="1" id="KW-0472">Membrane</keyword>
<evidence type="ECO:0000313" key="2">
    <source>
        <dbReference type="EMBL" id="KAE8348695.1"/>
    </source>
</evidence>
<keyword evidence="3" id="KW-1185">Reference proteome</keyword>
<accession>A0A5N6YT75</accession>